<dbReference type="EMBL" id="MOMC01000031">
    <property type="protein sequence ID" value="ONH29727.1"/>
    <property type="molecule type" value="Genomic_DNA"/>
</dbReference>
<keyword evidence="4" id="KW-1185">Reference proteome</keyword>
<gene>
    <name evidence="3" type="ORF">BL253_15820</name>
</gene>
<keyword evidence="2" id="KW-1133">Transmembrane helix</keyword>
<keyword evidence="2" id="KW-0472">Membrane</keyword>
<comment type="caution">
    <text evidence="3">The sequence shown here is derived from an EMBL/GenBank/DDBJ whole genome shotgun (WGS) entry which is preliminary data.</text>
</comment>
<feature type="transmembrane region" description="Helical" evidence="2">
    <location>
        <begin position="86"/>
        <end position="107"/>
    </location>
</feature>
<dbReference type="Proteomes" id="UP000188929">
    <property type="component" value="Unassembled WGS sequence"/>
</dbReference>
<evidence type="ECO:0000313" key="4">
    <source>
        <dbReference type="Proteomes" id="UP000188929"/>
    </source>
</evidence>
<sequence>MTNDIATATTEQRQARHPAGWPARRGIDGGDAGQSSRLGATAFARHARRAGQVVLAAAVLMLVSASAAAAATPVIEAKKERDASDITIGVVIILVLVVVLFLVYRLIRRR</sequence>
<reference evidence="4" key="1">
    <citation type="submission" date="2016-10" db="EMBL/GenBank/DDBJ databases">
        <title>Frankia sp. NRRL B-16386 Genome sequencing.</title>
        <authorList>
            <person name="Ghodhbane-Gtari F."/>
            <person name="Swanson E."/>
            <person name="Gueddou A."/>
            <person name="Hezbri K."/>
            <person name="Ktari K."/>
            <person name="Nouioui I."/>
            <person name="Morris K."/>
            <person name="Simpson S."/>
            <person name="Abebe-Akele F."/>
            <person name="Thomas K."/>
            <person name="Gtari M."/>
            <person name="Tisa L.S."/>
        </authorList>
    </citation>
    <scope>NUCLEOTIDE SEQUENCE [LARGE SCALE GENOMIC DNA]</scope>
    <source>
        <strain evidence="4">NRRL B-16386</strain>
    </source>
</reference>
<proteinExistence type="predicted"/>
<feature type="transmembrane region" description="Helical" evidence="2">
    <location>
        <begin position="53"/>
        <end position="74"/>
    </location>
</feature>
<organism evidence="3 4">
    <name type="scientific">Pseudofrankia asymbiotica</name>
    <dbReference type="NCBI Taxonomy" id="1834516"/>
    <lineage>
        <taxon>Bacteria</taxon>
        <taxon>Bacillati</taxon>
        <taxon>Actinomycetota</taxon>
        <taxon>Actinomycetes</taxon>
        <taxon>Frankiales</taxon>
        <taxon>Frankiaceae</taxon>
        <taxon>Pseudofrankia</taxon>
    </lineage>
</organism>
<evidence type="ECO:0000313" key="3">
    <source>
        <dbReference type="EMBL" id="ONH29727.1"/>
    </source>
</evidence>
<feature type="region of interest" description="Disordered" evidence="1">
    <location>
        <begin position="1"/>
        <end position="33"/>
    </location>
</feature>
<protein>
    <submittedName>
        <fullName evidence="3">Uncharacterized protein</fullName>
    </submittedName>
</protein>
<dbReference type="AlphaFoldDB" id="A0A1V2IAA3"/>
<feature type="compositionally biased region" description="Polar residues" evidence="1">
    <location>
        <begin position="1"/>
        <end position="12"/>
    </location>
</feature>
<keyword evidence="2" id="KW-0812">Transmembrane</keyword>
<evidence type="ECO:0000256" key="2">
    <source>
        <dbReference type="SAM" id="Phobius"/>
    </source>
</evidence>
<evidence type="ECO:0000256" key="1">
    <source>
        <dbReference type="SAM" id="MobiDB-lite"/>
    </source>
</evidence>
<accession>A0A1V2IAA3</accession>
<name>A0A1V2IAA3_9ACTN</name>